<evidence type="ECO:0000259" key="4">
    <source>
        <dbReference type="PROSITE" id="PS50144"/>
    </source>
</evidence>
<dbReference type="Gramene" id="BGIOSGA032977-TA">
    <property type="protein sequence ID" value="BGIOSGA032977-PA"/>
    <property type="gene ID" value="BGIOSGA032977"/>
</dbReference>
<dbReference type="OMA" id="LTIRCHI"/>
<evidence type="ECO:0000259" key="3">
    <source>
        <dbReference type="PROSITE" id="PS50097"/>
    </source>
</evidence>
<gene>
    <name evidence="5" type="ORF">OsI_33686</name>
</gene>
<dbReference type="SMART" id="SM00225">
    <property type="entry name" value="BTB"/>
    <property type="match status" value="1"/>
</dbReference>
<evidence type="ECO:0000313" key="5">
    <source>
        <dbReference type="EMBL" id="EAY78589.1"/>
    </source>
</evidence>
<feature type="domain" description="BTB" evidence="3">
    <location>
        <begin position="115"/>
        <end position="183"/>
    </location>
</feature>
<dbReference type="Pfam" id="PF00651">
    <property type="entry name" value="BTB"/>
    <property type="match status" value="1"/>
</dbReference>
<dbReference type="PANTHER" id="PTHR26379">
    <property type="entry name" value="BTB/POZ AND MATH DOMAIN-CONTAINING PROTEIN 1"/>
    <property type="match status" value="1"/>
</dbReference>
<evidence type="ECO:0000256" key="1">
    <source>
        <dbReference type="ARBA" id="ARBA00004906"/>
    </source>
</evidence>
<dbReference type="InterPro" id="IPR011333">
    <property type="entry name" value="SKP1/BTB/POZ_sf"/>
</dbReference>
<comment type="pathway">
    <text evidence="1">Protein modification; protein ubiquitination.</text>
</comment>
<dbReference type="EMBL" id="CM000135">
    <property type="protein sequence ID" value="EAY78589.1"/>
    <property type="molecule type" value="Genomic_DNA"/>
</dbReference>
<comment type="similarity">
    <text evidence="2">Belongs to the Tdpoz family.</text>
</comment>
<evidence type="ECO:0000313" key="6">
    <source>
        <dbReference type="Proteomes" id="UP000007015"/>
    </source>
</evidence>
<evidence type="ECO:0000256" key="2">
    <source>
        <dbReference type="ARBA" id="ARBA00010846"/>
    </source>
</evidence>
<organism evidence="5 6">
    <name type="scientific">Oryza sativa subsp. indica</name>
    <name type="common">Rice</name>
    <dbReference type="NCBI Taxonomy" id="39946"/>
    <lineage>
        <taxon>Eukaryota</taxon>
        <taxon>Viridiplantae</taxon>
        <taxon>Streptophyta</taxon>
        <taxon>Embryophyta</taxon>
        <taxon>Tracheophyta</taxon>
        <taxon>Spermatophyta</taxon>
        <taxon>Magnoliopsida</taxon>
        <taxon>Liliopsida</taxon>
        <taxon>Poales</taxon>
        <taxon>Poaceae</taxon>
        <taxon>BOP clade</taxon>
        <taxon>Oryzoideae</taxon>
        <taxon>Oryzeae</taxon>
        <taxon>Oryzinae</taxon>
        <taxon>Oryza</taxon>
        <taxon>Oryza sativa</taxon>
    </lineage>
</organism>
<dbReference type="Proteomes" id="UP000007015">
    <property type="component" value="Chromosome 10"/>
</dbReference>
<dbReference type="PROSITE" id="PS50144">
    <property type="entry name" value="MATH"/>
    <property type="match status" value="1"/>
</dbReference>
<sequence>MASTAGGCKHSRSASAIVAGAASGYHLLKIDGYSRIKGLPTGEALKSCAFTVGGYRWRIHCYPNGSKSDYSDFISLFLHLDDGQVTKQVKAQYLFRFLDELDDKPPPSLTSEQGADVVFEAGGETFAAHRCVLAARSPVFSAELFGSMKESDAAGVVRIDDMEAQVFKALLRFVYTDSLPETEEEEQDTMAQHLLVAADRYAMERLKLICEDMLCKYIDVGTVTTILTLAEQHHCEGLKKACFDFLSSAVNLKAVASGDGIEDLSKSCPSLMKELIAMLGNFVP</sequence>
<dbReference type="STRING" id="39946.A2Z7K5"/>
<dbReference type="PANTHER" id="PTHR26379:SF429">
    <property type="entry name" value="OS10G0428900 PROTEIN"/>
    <property type="match status" value="1"/>
</dbReference>
<dbReference type="PROSITE" id="PS50097">
    <property type="entry name" value="BTB"/>
    <property type="match status" value="1"/>
</dbReference>
<dbReference type="Gene3D" id="1.25.40.420">
    <property type="match status" value="1"/>
</dbReference>
<name>A2Z7K5_ORYSI</name>
<dbReference type="InterPro" id="IPR045005">
    <property type="entry name" value="BPM1-6"/>
</dbReference>
<dbReference type="InterPro" id="IPR002083">
    <property type="entry name" value="MATH/TRAF_dom"/>
</dbReference>
<dbReference type="Gene3D" id="3.30.710.10">
    <property type="entry name" value="Potassium Channel Kv1.1, Chain A"/>
    <property type="match status" value="1"/>
</dbReference>
<proteinExistence type="inferred from homology"/>
<dbReference type="AlphaFoldDB" id="A2Z7K5"/>
<keyword evidence="6" id="KW-1185">Reference proteome</keyword>
<dbReference type="CDD" id="cd00121">
    <property type="entry name" value="MATH"/>
    <property type="match status" value="1"/>
</dbReference>
<dbReference type="Pfam" id="PF22486">
    <property type="entry name" value="MATH_2"/>
    <property type="match status" value="1"/>
</dbReference>
<dbReference type="InterPro" id="IPR056423">
    <property type="entry name" value="BACK_BPM_SPOP"/>
</dbReference>
<dbReference type="SUPFAM" id="SSF49599">
    <property type="entry name" value="TRAF domain-like"/>
    <property type="match status" value="1"/>
</dbReference>
<dbReference type="SUPFAM" id="SSF54695">
    <property type="entry name" value="POZ domain"/>
    <property type="match status" value="1"/>
</dbReference>
<feature type="domain" description="MATH" evidence="4">
    <location>
        <begin position="23"/>
        <end position="100"/>
    </location>
</feature>
<accession>A2Z7K5</accession>
<reference evidence="5 6" key="1">
    <citation type="journal article" date="2005" name="PLoS Biol.">
        <title>The genomes of Oryza sativa: a history of duplications.</title>
        <authorList>
            <person name="Yu J."/>
            <person name="Wang J."/>
            <person name="Lin W."/>
            <person name="Li S."/>
            <person name="Li H."/>
            <person name="Zhou J."/>
            <person name="Ni P."/>
            <person name="Dong W."/>
            <person name="Hu S."/>
            <person name="Zeng C."/>
            <person name="Zhang J."/>
            <person name="Zhang Y."/>
            <person name="Li R."/>
            <person name="Xu Z."/>
            <person name="Li S."/>
            <person name="Li X."/>
            <person name="Zheng H."/>
            <person name="Cong L."/>
            <person name="Lin L."/>
            <person name="Yin J."/>
            <person name="Geng J."/>
            <person name="Li G."/>
            <person name="Shi J."/>
            <person name="Liu J."/>
            <person name="Lv H."/>
            <person name="Li J."/>
            <person name="Wang J."/>
            <person name="Deng Y."/>
            <person name="Ran L."/>
            <person name="Shi X."/>
            <person name="Wang X."/>
            <person name="Wu Q."/>
            <person name="Li C."/>
            <person name="Ren X."/>
            <person name="Wang J."/>
            <person name="Wang X."/>
            <person name="Li D."/>
            <person name="Liu D."/>
            <person name="Zhang X."/>
            <person name="Ji Z."/>
            <person name="Zhao W."/>
            <person name="Sun Y."/>
            <person name="Zhang Z."/>
            <person name="Bao J."/>
            <person name="Han Y."/>
            <person name="Dong L."/>
            <person name="Ji J."/>
            <person name="Chen P."/>
            <person name="Wu S."/>
            <person name="Liu J."/>
            <person name="Xiao Y."/>
            <person name="Bu D."/>
            <person name="Tan J."/>
            <person name="Yang L."/>
            <person name="Ye C."/>
            <person name="Zhang J."/>
            <person name="Xu J."/>
            <person name="Zhou Y."/>
            <person name="Yu Y."/>
            <person name="Zhang B."/>
            <person name="Zhuang S."/>
            <person name="Wei H."/>
            <person name="Liu B."/>
            <person name="Lei M."/>
            <person name="Yu H."/>
            <person name="Li Y."/>
            <person name="Xu H."/>
            <person name="Wei S."/>
            <person name="He X."/>
            <person name="Fang L."/>
            <person name="Zhang Z."/>
            <person name="Zhang Y."/>
            <person name="Huang X."/>
            <person name="Su Z."/>
            <person name="Tong W."/>
            <person name="Li J."/>
            <person name="Tong Z."/>
            <person name="Li S."/>
            <person name="Ye J."/>
            <person name="Wang L."/>
            <person name="Fang L."/>
            <person name="Lei T."/>
            <person name="Chen C."/>
            <person name="Chen H."/>
            <person name="Xu Z."/>
            <person name="Li H."/>
            <person name="Huang H."/>
            <person name="Zhang F."/>
            <person name="Xu H."/>
            <person name="Li N."/>
            <person name="Zhao C."/>
            <person name="Li S."/>
            <person name="Dong L."/>
            <person name="Huang Y."/>
            <person name="Li L."/>
            <person name="Xi Y."/>
            <person name="Qi Q."/>
            <person name="Li W."/>
            <person name="Zhang B."/>
            <person name="Hu W."/>
            <person name="Zhang Y."/>
            <person name="Tian X."/>
            <person name="Jiao Y."/>
            <person name="Liang X."/>
            <person name="Jin J."/>
            <person name="Gao L."/>
            <person name="Zheng W."/>
            <person name="Hao B."/>
            <person name="Liu S."/>
            <person name="Wang W."/>
            <person name="Yuan L."/>
            <person name="Cao M."/>
            <person name="McDermott J."/>
            <person name="Samudrala R."/>
            <person name="Wang J."/>
            <person name="Wong G.K."/>
            <person name="Yang H."/>
        </authorList>
    </citation>
    <scope>NUCLEOTIDE SEQUENCE [LARGE SCALE GENOMIC DNA]</scope>
    <source>
        <strain evidence="6">cv. 93-11</strain>
    </source>
</reference>
<protein>
    <submittedName>
        <fullName evidence="5">Uncharacterized protein</fullName>
    </submittedName>
</protein>
<dbReference type="HOGENOM" id="CLU_004253_2_1_1"/>
<dbReference type="Gene3D" id="2.60.210.10">
    <property type="entry name" value="Apoptosis, Tumor Necrosis Factor Receptor Associated Protein 2, Chain A"/>
    <property type="match status" value="1"/>
</dbReference>
<dbReference type="Pfam" id="PF24570">
    <property type="entry name" value="BACK_BPM_SPOP"/>
    <property type="match status" value="1"/>
</dbReference>
<dbReference type="CDD" id="cd18280">
    <property type="entry name" value="BTB_POZ_BPM_plant"/>
    <property type="match status" value="1"/>
</dbReference>
<dbReference type="InterPro" id="IPR008974">
    <property type="entry name" value="TRAF-like"/>
</dbReference>
<dbReference type="InterPro" id="IPR000210">
    <property type="entry name" value="BTB/POZ_dom"/>
</dbReference>
<dbReference type="GO" id="GO:0016567">
    <property type="term" value="P:protein ubiquitination"/>
    <property type="evidence" value="ECO:0007669"/>
    <property type="project" value="InterPro"/>
</dbReference>